<dbReference type="GO" id="GO:0005179">
    <property type="term" value="F:hormone activity"/>
    <property type="evidence" value="ECO:0007669"/>
    <property type="project" value="UniProtKB-KW"/>
</dbReference>
<sequence length="74" mass="8193">MAEKKSSMKVWIFCILLLSMVALRHGKAEDEMKNTETHGESSGRKLSDAEIDNEHGVANPYNRGCSPITRCRGG</sequence>
<comment type="subcellular location">
    <subcellularLocation>
        <location evidence="1">Secreted</location>
    </subcellularLocation>
</comment>
<gene>
    <name evidence="9" type="ORF">LR48_Vigan11g136300</name>
</gene>
<evidence type="ECO:0000256" key="7">
    <source>
        <dbReference type="ARBA" id="ARBA00037228"/>
    </source>
</evidence>
<comment type="similarity">
    <text evidence="2">Belongs to the plant rapid alkalinization factor (RALF) family.</text>
</comment>
<keyword evidence="6" id="KW-1015">Disulfide bond</keyword>
<evidence type="ECO:0000256" key="3">
    <source>
        <dbReference type="ARBA" id="ARBA00022525"/>
    </source>
</evidence>
<feature type="signal peptide" evidence="8">
    <location>
        <begin position="1"/>
        <end position="28"/>
    </location>
</feature>
<protein>
    <submittedName>
        <fullName evidence="9">Uncharacterized protein</fullName>
    </submittedName>
</protein>
<proteinExistence type="inferred from homology"/>
<evidence type="ECO:0000256" key="6">
    <source>
        <dbReference type="ARBA" id="ARBA00023157"/>
    </source>
</evidence>
<feature type="chain" id="PRO_5005596959" evidence="8">
    <location>
        <begin position="29"/>
        <end position="74"/>
    </location>
</feature>
<organism evidence="9 10">
    <name type="scientific">Phaseolus angularis</name>
    <name type="common">Azuki bean</name>
    <name type="synonym">Vigna angularis</name>
    <dbReference type="NCBI Taxonomy" id="3914"/>
    <lineage>
        <taxon>Eukaryota</taxon>
        <taxon>Viridiplantae</taxon>
        <taxon>Streptophyta</taxon>
        <taxon>Embryophyta</taxon>
        <taxon>Tracheophyta</taxon>
        <taxon>Spermatophyta</taxon>
        <taxon>Magnoliopsida</taxon>
        <taxon>eudicotyledons</taxon>
        <taxon>Gunneridae</taxon>
        <taxon>Pentapetalae</taxon>
        <taxon>rosids</taxon>
        <taxon>fabids</taxon>
        <taxon>Fabales</taxon>
        <taxon>Fabaceae</taxon>
        <taxon>Papilionoideae</taxon>
        <taxon>50 kb inversion clade</taxon>
        <taxon>NPAAA clade</taxon>
        <taxon>indigoferoid/millettioid clade</taxon>
        <taxon>Phaseoleae</taxon>
        <taxon>Vigna</taxon>
    </lineage>
</organism>
<evidence type="ECO:0000256" key="4">
    <source>
        <dbReference type="ARBA" id="ARBA00022702"/>
    </source>
</evidence>
<dbReference type="OMA" id="MKNTETH"/>
<keyword evidence="4" id="KW-0372">Hormone</keyword>
<keyword evidence="3" id="KW-0964">Secreted</keyword>
<dbReference type="Proteomes" id="UP000053144">
    <property type="component" value="Chromosome 11"/>
</dbReference>
<dbReference type="AlphaFoldDB" id="A0A0L9VU80"/>
<keyword evidence="5 8" id="KW-0732">Signal</keyword>
<dbReference type="Pfam" id="PF05498">
    <property type="entry name" value="RALF"/>
    <property type="match status" value="1"/>
</dbReference>
<dbReference type="Gramene" id="KOM58329">
    <property type="protein sequence ID" value="KOM58329"/>
    <property type="gene ID" value="LR48_Vigan11g136300"/>
</dbReference>
<accession>A0A0L9VU80</accession>
<dbReference type="GO" id="GO:0040008">
    <property type="term" value="P:regulation of growth"/>
    <property type="evidence" value="ECO:0007669"/>
    <property type="project" value="UniProtKB-ARBA"/>
</dbReference>
<evidence type="ECO:0000313" key="9">
    <source>
        <dbReference type="EMBL" id="KOM58329.1"/>
    </source>
</evidence>
<evidence type="ECO:0000313" key="10">
    <source>
        <dbReference type="Proteomes" id="UP000053144"/>
    </source>
</evidence>
<dbReference type="InterPro" id="IPR008801">
    <property type="entry name" value="RALF"/>
</dbReference>
<dbReference type="EMBL" id="CM003381">
    <property type="protein sequence ID" value="KOM58329.1"/>
    <property type="molecule type" value="Genomic_DNA"/>
</dbReference>
<dbReference type="PANTHER" id="PTHR34270:SF5">
    <property type="entry name" value="PROTEIN RALF-LIKE 10-RELATED"/>
    <property type="match status" value="1"/>
</dbReference>
<evidence type="ECO:0000256" key="8">
    <source>
        <dbReference type="SAM" id="SignalP"/>
    </source>
</evidence>
<reference evidence="10" key="1">
    <citation type="journal article" date="2015" name="Proc. Natl. Acad. Sci. U.S.A.">
        <title>Genome sequencing of adzuki bean (Vigna angularis) provides insight into high starch and low fat accumulation and domestication.</title>
        <authorList>
            <person name="Yang K."/>
            <person name="Tian Z."/>
            <person name="Chen C."/>
            <person name="Luo L."/>
            <person name="Zhao B."/>
            <person name="Wang Z."/>
            <person name="Yu L."/>
            <person name="Li Y."/>
            <person name="Sun Y."/>
            <person name="Li W."/>
            <person name="Chen Y."/>
            <person name="Li Y."/>
            <person name="Zhang Y."/>
            <person name="Ai D."/>
            <person name="Zhao J."/>
            <person name="Shang C."/>
            <person name="Ma Y."/>
            <person name="Wu B."/>
            <person name="Wang M."/>
            <person name="Gao L."/>
            <person name="Sun D."/>
            <person name="Zhang P."/>
            <person name="Guo F."/>
            <person name="Wang W."/>
            <person name="Li Y."/>
            <person name="Wang J."/>
            <person name="Varshney R.K."/>
            <person name="Wang J."/>
            <person name="Ling H.Q."/>
            <person name="Wan P."/>
        </authorList>
    </citation>
    <scope>NUCLEOTIDE SEQUENCE</scope>
    <source>
        <strain evidence="10">cv. Jingnong 6</strain>
    </source>
</reference>
<name>A0A0L9VU80_PHAAN</name>
<evidence type="ECO:0000256" key="5">
    <source>
        <dbReference type="ARBA" id="ARBA00022729"/>
    </source>
</evidence>
<dbReference type="GO" id="GO:0005576">
    <property type="term" value="C:extracellular region"/>
    <property type="evidence" value="ECO:0007669"/>
    <property type="project" value="UniProtKB-SubCell"/>
</dbReference>
<dbReference type="PANTHER" id="PTHR34270">
    <property type="entry name" value="PROTEIN RALF-LIKE 15-RELATED"/>
    <property type="match status" value="1"/>
</dbReference>
<comment type="function">
    <text evidence="7">Cell signaling peptide that may regulate plant stress, growth, and development. Mediates a rapid alkalinization of extracellular space by mediating a transient increase in the cytoplasmic Ca(2+) concentration leading to a calcium-dependent signaling events through a cell surface receptor and a concomitant activation of some intracellular mitogen-activated protein kinases.</text>
</comment>
<evidence type="ECO:0000256" key="1">
    <source>
        <dbReference type="ARBA" id="ARBA00004613"/>
    </source>
</evidence>
<evidence type="ECO:0000256" key="2">
    <source>
        <dbReference type="ARBA" id="ARBA00009178"/>
    </source>
</evidence>